<feature type="transmembrane region" description="Helical" evidence="1">
    <location>
        <begin position="95"/>
        <end position="119"/>
    </location>
</feature>
<proteinExistence type="predicted"/>
<name>A0AA39JA61_ARMTA</name>
<protein>
    <submittedName>
        <fullName evidence="2">Uncharacterized protein</fullName>
    </submittedName>
</protein>
<gene>
    <name evidence="2" type="ORF">EV420DRAFT_1671796</name>
</gene>
<reference evidence="2" key="1">
    <citation type="submission" date="2023-06" db="EMBL/GenBank/DDBJ databases">
        <authorList>
            <consortium name="Lawrence Berkeley National Laboratory"/>
            <person name="Ahrendt S."/>
            <person name="Sahu N."/>
            <person name="Indic B."/>
            <person name="Wong-Bajracharya J."/>
            <person name="Merenyi Z."/>
            <person name="Ke H.-M."/>
            <person name="Monk M."/>
            <person name="Kocsube S."/>
            <person name="Drula E."/>
            <person name="Lipzen A."/>
            <person name="Balint B."/>
            <person name="Henrissat B."/>
            <person name="Andreopoulos B."/>
            <person name="Martin F.M."/>
            <person name="Harder C.B."/>
            <person name="Rigling D."/>
            <person name="Ford K.L."/>
            <person name="Foster G.D."/>
            <person name="Pangilinan J."/>
            <person name="Papanicolaou A."/>
            <person name="Barry K."/>
            <person name="LaButti K."/>
            <person name="Viragh M."/>
            <person name="Koriabine M."/>
            <person name="Yan M."/>
            <person name="Riley R."/>
            <person name="Champramary S."/>
            <person name="Plett K.L."/>
            <person name="Tsai I.J."/>
            <person name="Slot J."/>
            <person name="Sipos G."/>
            <person name="Plett J."/>
            <person name="Nagy L.G."/>
            <person name="Grigoriev I.V."/>
        </authorList>
    </citation>
    <scope>NUCLEOTIDE SEQUENCE</scope>
    <source>
        <strain evidence="2">CCBAS 213</strain>
    </source>
</reference>
<sequence>MVVQPDIPPDLADTDKLFMFQLLEAQLHGRMLLSLLHVTNKSRPIGRVMVIIIILLYVSTTIDAALVWLFVRSAFIDNGQSFFTAYRAITNPGMIPGAMGTMGCISIVLADTAIIWRCWIVWGRRWLIVLLPILLLVSTIGGEAGSTFKAYRYVIEVLVESSTLYSVTLILFLAFFALDDLTMIYCDVLAGIARGVAPTLLVGRVAAGHARPDDSWQGSVISGSLRFGTPAGSRNQTSSSILLDDDFEAQRERDDEHSHHAPME</sequence>
<evidence type="ECO:0000313" key="2">
    <source>
        <dbReference type="EMBL" id="KAK0436963.1"/>
    </source>
</evidence>
<dbReference type="EMBL" id="JAUEPS010000120">
    <property type="protein sequence ID" value="KAK0436963.1"/>
    <property type="molecule type" value="Genomic_DNA"/>
</dbReference>
<keyword evidence="3" id="KW-1185">Reference proteome</keyword>
<keyword evidence="1" id="KW-1133">Transmembrane helix</keyword>
<dbReference type="GeneID" id="85362619"/>
<evidence type="ECO:0000256" key="1">
    <source>
        <dbReference type="SAM" id="Phobius"/>
    </source>
</evidence>
<comment type="caution">
    <text evidence="2">The sequence shown here is derived from an EMBL/GenBank/DDBJ whole genome shotgun (WGS) entry which is preliminary data.</text>
</comment>
<keyword evidence="1" id="KW-0812">Transmembrane</keyword>
<dbReference type="Proteomes" id="UP001175211">
    <property type="component" value="Unassembled WGS sequence"/>
</dbReference>
<accession>A0AA39JA61</accession>
<dbReference type="AlphaFoldDB" id="A0AA39JA61"/>
<evidence type="ECO:0000313" key="3">
    <source>
        <dbReference type="Proteomes" id="UP001175211"/>
    </source>
</evidence>
<feature type="transmembrane region" description="Helical" evidence="1">
    <location>
        <begin position="126"/>
        <end position="144"/>
    </location>
</feature>
<feature type="transmembrane region" description="Helical" evidence="1">
    <location>
        <begin position="164"/>
        <end position="186"/>
    </location>
</feature>
<feature type="transmembrane region" description="Helical" evidence="1">
    <location>
        <begin position="48"/>
        <end position="75"/>
    </location>
</feature>
<dbReference type="RefSeq" id="XP_060322416.1">
    <property type="nucleotide sequence ID" value="XM_060479071.1"/>
</dbReference>
<organism evidence="2 3">
    <name type="scientific">Armillaria tabescens</name>
    <name type="common">Ringless honey mushroom</name>
    <name type="synonym">Agaricus tabescens</name>
    <dbReference type="NCBI Taxonomy" id="1929756"/>
    <lineage>
        <taxon>Eukaryota</taxon>
        <taxon>Fungi</taxon>
        <taxon>Dikarya</taxon>
        <taxon>Basidiomycota</taxon>
        <taxon>Agaricomycotina</taxon>
        <taxon>Agaricomycetes</taxon>
        <taxon>Agaricomycetidae</taxon>
        <taxon>Agaricales</taxon>
        <taxon>Marasmiineae</taxon>
        <taxon>Physalacriaceae</taxon>
        <taxon>Desarmillaria</taxon>
    </lineage>
</organism>
<keyword evidence="1" id="KW-0472">Membrane</keyword>